<name>A0A4P8XFF4_9BACL</name>
<reference evidence="1 2" key="1">
    <citation type="submission" date="2019-05" db="EMBL/GenBank/DDBJ databases">
        <authorList>
            <person name="Chen C."/>
        </authorList>
    </citation>
    <scope>NUCLEOTIDE SEQUENCE [LARGE SCALE GENOMIC DNA]</scope>
    <source>
        <strain evidence="1 2">HB172198</strain>
    </source>
</reference>
<dbReference type="EMBL" id="CP040396">
    <property type="protein sequence ID" value="QCT01147.1"/>
    <property type="molecule type" value="Genomic_DNA"/>
</dbReference>
<accession>A0A4P8XFF4</accession>
<dbReference type="AlphaFoldDB" id="A0A4P8XFF4"/>
<dbReference type="KEGG" id="palo:E6C60_0424"/>
<keyword evidence="2" id="KW-1185">Reference proteome</keyword>
<evidence type="ECO:0000313" key="1">
    <source>
        <dbReference type="EMBL" id="QCT01147.1"/>
    </source>
</evidence>
<proteinExistence type="predicted"/>
<gene>
    <name evidence="1" type="ORF">E6C60_0424</name>
</gene>
<evidence type="ECO:0000313" key="2">
    <source>
        <dbReference type="Proteomes" id="UP000300879"/>
    </source>
</evidence>
<sequence length="38" mass="4458">MDIDVVDQNRMPRGLNARHPVFFAGQFKDGLHRRPLPR</sequence>
<organism evidence="1 2">
    <name type="scientific">Paenibacillus algicola</name>
    <dbReference type="NCBI Taxonomy" id="2565926"/>
    <lineage>
        <taxon>Bacteria</taxon>
        <taxon>Bacillati</taxon>
        <taxon>Bacillota</taxon>
        <taxon>Bacilli</taxon>
        <taxon>Bacillales</taxon>
        <taxon>Paenibacillaceae</taxon>
        <taxon>Paenibacillus</taxon>
    </lineage>
</organism>
<protein>
    <submittedName>
        <fullName evidence="1">Uncharacterized protein</fullName>
    </submittedName>
</protein>
<dbReference type="Proteomes" id="UP000300879">
    <property type="component" value="Chromosome"/>
</dbReference>